<dbReference type="Gene3D" id="3.40.1280.10">
    <property type="match status" value="1"/>
</dbReference>
<evidence type="ECO:0000256" key="10">
    <source>
        <dbReference type="ARBA" id="ARBA00022691"/>
    </source>
</evidence>
<dbReference type="InterPro" id="IPR016009">
    <property type="entry name" value="tRNA_MeTrfase_TRMD/TRM10"/>
</dbReference>
<accession>A0A2M6WD67</accession>
<dbReference type="Proteomes" id="UP000230543">
    <property type="component" value="Unassembled WGS sequence"/>
</dbReference>
<dbReference type="CDD" id="cd18080">
    <property type="entry name" value="TrmD-like"/>
    <property type="match status" value="1"/>
</dbReference>
<name>A0A2M6WD67_9BACT</name>
<comment type="subcellular location">
    <subcellularLocation>
        <location evidence="2 14">Cytoplasm</location>
    </subcellularLocation>
</comment>
<keyword evidence="10 13" id="KW-0949">S-adenosyl-L-methionine</keyword>
<evidence type="ECO:0000256" key="8">
    <source>
        <dbReference type="ARBA" id="ARBA00022603"/>
    </source>
</evidence>
<dbReference type="HAMAP" id="MF_00605">
    <property type="entry name" value="TrmD"/>
    <property type="match status" value="1"/>
</dbReference>
<comment type="catalytic activity">
    <reaction evidence="12 14">
        <text>guanosine(37) in tRNA + S-adenosyl-L-methionine = N(1)-methylguanosine(37) in tRNA + S-adenosyl-L-homocysteine + H(+)</text>
        <dbReference type="Rhea" id="RHEA:36899"/>
        <dbReference type="Rhea" id="RHEA-COMP:10145"/>
        <dbReference type="Rhea" id="RHEA-COMP:10147"/>
        <dbReference type="ChEBI" id="CHEBI:15378"/>
        <dbReference type="ChEBI" id="CHEBI:57856"/>
        <dbReference type="ChEBI" id="CHEBI:59789"/>
        <dbReference type="ChEBI" id="CHEBI:73542"/>
        <dbReference type="ChEBI" id="CHEBI:74269"/>
        <dbReference type="EC" id="2.1.1.228"/>
    </reaction>
</comment>
<keyword evidence="7 14" id="KW-0963">Cytoplasm</keyword>
<evidence type="ECO:0000256" key="6">
    <source>
        <dbReference type="ARBA" id="ARBA00014679"/>
    </source>
</evidence>
<dbReference type="AlphaFoldDB" id="A0A2M6WD67"/>
<gene>
    <name evidence="16" type="ORF">COU22_00465</name>
</gene>
<organism evidence="16 17">
    <name type="scientific">Candidatus Komeilibacteria bacterium CG10_big_fil_rev_8_21_14_0_10_41_13</name>
    <dbReference type="NCBI Taxonomy" id="1974476"/>
    <lineage>
        <taxon>Bacteria</taxon>
        <taxon>Candidatus Komeiliibacteriota</taxon>
    </lineage>
</organism>
<evidence type="ECO:0000313" key="17">
    <source>
        <dbReference type="Proteomes" id="UP000230543"/>
    </source>
</evidence>
<dbReference type="PANTHER" id="PTHR46417:SF1">
    <property type="entry name" value="TRNA (GUANINE-N(1)-)-METHYLTRANSFERASE"/>
    <property type="match status" value="1"/>
</dbReference>
<evidence type="ECO:0000256" key="14">
    <source>
        <dbReference type="RuleBase" id="RU003464"/>
    </source>
</evidence>
<evidence type="ECO:0000256" key="2">
    <source>
        <dbReference type="ARBA" id="ARBA00004496"/>
    </source>
</evidence>
<dbReference type="InterPro" id="IPR002649">
    <property type="entry name" value="tRNA_m1G_MeTrfase_TrmD"/>
</dbReference>
<comment type="subunit">
    <text evidence="4 14">Homodimer.</text>
</comment>
<dbReference type="PANTHER" id="PTHR46417">
    <property type="entry name" value="TRNA (GUANINE-N(1)-)-METHYLTRANSFERASE"/>
    <property type="match status" value="1"/>
</dbReference>
<feature type="non-terminal residue" evidence="16">
    <location>
        <position position="204"/>
    </location>
</feature>
<evidence type="ECO:0000256" key="1">
    <source>
        <dbReference type="ARBA" id="ARBA00002634"/>
    </source>
</evidence>
<feature type="domain" description="tRNA methyltransferase TRMD/TRM10-type" evidence="15">
    <location>
        <begin position="1"/>
        <end position="204"/>
    </location>
</feature>
<feature type="binding site" evidence="13">
    <location>
        <position position="111"/>
    </location>
    <ligand>
        <name>S-adenosyl-L-methionine</name>
        <dbReference type="ChEBI" id="CHEBI:59789"/>
    </ligand>
</feature>
<reference evidence="17" key="1">
    <citation type="submission" date="2017-09" db="EMBL/GenBank/DDBJ databases">
        <title>Depth-based differentiation of microbial function through sediment-hosted aquifers and enrichment of novel symbionts in the deep terrestrial subsurface.</title>
        <authorList>
            <person name="Probst A.J."/>
            <person name="Ladd B."/>
            <person name="Jarett J.K."/>
            <person name="Geller-Mcgrath D.E."/>
            <person name="Sieber C.M.K."/>
            <person name="Emerson J.B."/>
            <person name="Anantharaman K."/>
            <person name="Thomas B.C."/>
            <person name="Malmstrom R."/>
            <person name="Stieglmeier M."/>
            <person name="Klingl A."/>
            <person name="Woyke T."/>
            <person name="Ryan C.M."/>
            <person name="Banfield J.F."/>
        </authorList>
    </citation>
    <scope>NUCLEOTIDE SEQUENCE [LARGE SCALE GENOMIC DNA]</scope>
</reference>
<dbReference type="InterPro" id="IPR029026">
    <property type="entry name" value="tRNA_m1G_MTases_N"/>
</dbReference>
<dbReference type="NCBIfam" id="TIGR00088">
    <property type="entry name" value="trmD"/>
    <property type="match status" value="1"/>
</dbReference>
<evidence type="ECO:0000313" key="16">
    <source>
        <dbReference type="EMBL" id="PIT90747.1"/>
    </source>
</evidence>
<evidence type="ECO:0000256" key="13">
    <source>
        <dbReference type="PIRSR" id="PIRSR000386-1"/>
    </source>
</evidence>
<sequence length="204" mass="22981">MQFDIITIFPDILDSYFNESILKRAQKAGKIKIKMHDLRKYAAGKHRSVDDKPYGGGPGMVLMIEPLYKTLKKIRKKKNSQVILLDPAGKQFNQKIAQSYSKLDQLIMICGRYEGVDARIEEYIDQKVSIGSYILSGGELGAAVILEAISRLIPGVLGKYESTEYETFSGKDSEIIEHPQYTRPEVFKGLKVPEVLLSGNHQEI</sequence>
<evidence type="ECO:0000256" key="9">
    <source>
        <dbReference type="ARBA" id="ARBA00022679"/>
    </source>
</evidence>
<evidence type="ECO:0000259" key="15">
    <source>
        <dbReference type="Pfam" id="PF01746"/>
    </source>
</evidence>
<keyword evidence="11 14" id="KW-0819">tRNA processing</keyword>
<dbReference type="InterPro" id="IPR029028">
    <property type="entry name" value="Alpha/beta_knot_MTases"/>
</dbReference>
<dbReference type="FunFam" id="3.40.1280.10:FF:000001">
    <property type="entry name" value="tRNA (guanine-N(1)-)-methyltransferase"/>
    <property type="match status" value="1"/>
</dbReference>
<keyword evidence="9 14" id="KW-0808">Transferase</keyword>
<dbReference type="GO" id="GO:0002939">
    <property type="term" value="P:tRNA N1-guanine methylation"/>
    <property type="evidence" value="ECO:0007669"/>
    <property type="project" value="TreeGrafter"/>
</dbReference>
<evidence type="ECO:0000256" key="12">
    <source>
        <dbReference type="ARBA" id="ARBA00047783"/>
    </source>
</evidence>
<comment type="similarity">
    <text evidence="3 14">Belongs to the RNA methyltransferase TrmD family.</text>
</comment>
<dbReference type="GO" id="GO:0005829">
    <property type="term" value="C:cytosol"/>
    <property type="evidence" value="ECO:0007669"/>
    <property type="project" value="TreeGrafter"/>
</dbReference>
<dbReference type="GO" id="GO:0052906">
    <property type="term" value="F:tRNA (guanine(37)-N1)-methyltransferase activity"/>
    <property type="evidence" value="ECO:0007669"/>
    <property type="project" value="UniProtKB-EC"/>
</dbReference>
<evidence type="ECO:0000256" key="11">
    <source>
        <dbReference type="ARBA" id="ARBA00022694"/>
    </source>
</evidence>
<dbReference type="SUPFAM" id="SSF75217">
    <property type="entry name" value="alpha/beta knot"/>
    <property type="match status" value="1"/>
</dbReference>
<dbReference type="PIRSF" id="PIRSF000386">
    <property type="entry name" value="tRNA_mtase"/>
    <property type="match status" value="1"/>
</dbReference>
<dbReference type="Pfam" id="PF01746">
    <property type="entry name" value="tRNA_m1G_MT"/>
    <property type="match status" value="1"/>
</dbReference>
<evidence type="ECO:0000256" key="5">
    <source>
        <dbReference type="ARBA" id="ARBA00012807"/>
    </source>
</evidence>
<proteinExistence type="inferred from homology"/>
<dbReference type="Gene3D" id="1.10.1270.20">
    <property type="entry name" value="tRNA(m1g37)methyltransferase, domain 2"/>
    <property type="match status" value="1"/>
</dbReference>
<keyword evidence="8 14" id="KW-0489">Methyltransferase</keyword>
<dbReference type="EMBL" id="PFBO01000015">
    <property type="protein sequence ID" value="PIT90747.1"/>
    <property type="molecule type" value="Genomic_DNA"/>
</dbReference>
<protein>
    <recommendedName>
        <fullName evidence="6 14">tRNA (guanine-N(1)-)-methyltransferase</fullName>
        <ecNumber evidence="5 14">2.1.1.228</ecNumber>
    </recommendedName>
</protein>
<comment type="function">
    <text evidence="1 14">Specifically methylates guanosine-37 in various tRNAs.</text>
</comment>
<dbReference type="InterPro" id="IPR023148">
    <property type="entry name" value="tRNA_m1G_MeTrfase_C_sf"/>
</dbReference>
<evidence type="ECO:0000256" key="7">
    <source>
        <dbReference type="ARBA" id="ARBA00022490"/>
    </source>
</evidence>
<dbReference type="NCBIfam" id="NF000648">
    <property type="entry name" value="PRK00026.1"/>
    <property type="match status" value="1"/>
</dbReference>
<evidence type="ECO:0000256" key="3">
    <source>
        <dbReference type="ARBA" id="ARBA00007630"/>
    </source>
</evidence>
<comment type="caution">
    <text evidence="16">The sequence shown here is derived from an EMBL/GenBank/DDBJ whole genome shotgun (WGS) entry which is preliminary data.</text>
</comment>
<dbReference type="EC" id="2.1.1.228" evidence="5 14"/>
<evidence type="ECO:0000256" key="4">
    <source>
        <dbReference type="ARBA" id="ARBA00011738"/>
    </source>
</evidence>